<gene>
    <name evidence="2" type="ORF">HNQ43_000103</name>
</gene>
<dbReference type="Proteomes" id="UP000521313">
    <property type="component" value="Unassembled WGS sequence"/>
</dbReference>
<comment type="caution">
    <text evidence="2">The sequence shown here is derived from an EMBL/GenBank/DDBJ whole genome shotgun (WGS) entry which is preliminary data.</text>
</comment>
<dbReference type="AlphaFoldDB" id="A0A7W8D203"/>
<feature type="transmembrane region" description="Helical" evidence="1">
    <location>
        <begin position="6"/>
        <end position="26"/>
    </location>
</feature>
<feature type="transmembrane region" description="Helical" evidence="1">
    <location>
        <begin position="33"/>
        <end position="52"/>
    </location>
</feature>
<name>A0A7W8D203_9FIRM</name>
<evidence type="ECO:0000313" key="2">
    <source>
        <dbReference type="EMBL" id="MBB5184070.1"/>
    </source>
</evidence>
<keyword evidence="1" id="KW-0812">Transmembrane</keyword>
<evidence type="ECO:0008006" key="4">
    <source>
        <dbReference type="Google" id="ProtNLM"/>
    </source>
</evidence>
<keyword evidence="1" id="KW-0472">Membrane</keyword>
<feature type="transmembrane region" description="Helical" evidence="1">
    <location>
        <begin position="58"/>
        <end position="79"/>
    </location>
</feature>
<dbReference type="EMBL" id="JACHHD010000001">
    <property type="protein sequence ID" value="MBB5184070.1"/>
    <property type="molecule type" value="Genomic_DNA"/>
</dbReference>
<organism evidence="2 3">
    <name type="scientific">Faecalicoccus acidiformans</name>
    <dbReference type="NCBI Taxonomy" id="915173"/>
    <lineage>
        <taxon>Bacteria</taxon>
        <taxon>Bacillati</taxon>
        <taxon>Bacillota</taxon>
        <taxon>Erysipelotrichia</taxon>
        <taxon>Erysipelotrichales</taxon>
        <taxon>Erysipelotrichaceae</taxon>
        <taxon>Faecalicoccus</taxon>
    </lineage>
</organism>
<accession>A0A7W8D203</accession>
<proteinExistence type="predicted"/>
<keyword evidence="1" id="KW-1133">Transmembrane helix</keyword>
<protein>
    <recommendedName>
        <fullName evidence="4">Spore cortex biosynthesis protein YabQ</fullName>
    </recommendedName>
</protein>
<dbReference type="RefSeq" id="WP_183373780.1">
    <property type="nucleotide sequence ID" value="NZ_JACHHD010000001.1"/>
</dbReference>
<reference evidence="2 3" key="1">
    <citation type="submission" date="2020-08" db="EMBL/GenBank/DDBJ databases">
        <title>Genomic Encyclopedia of Type Strains, Phase IV (KMG-IV): sequencing the most valuable type-strain genomes for metagenomic binning, comparative biology and taxonomic classification.</title>
        <authorList>
            <person name="Goeker M."/>
        </authorList>
    </citation>
    <scope>NUCLEOTIDE SEQUENCE [LARGE SCALE GENOMIC DNA]</scope>
    <source>
        <strain evidence="2 3">DSM 26963</strain>
    </source>
</reference>
<sequence>MLRDFLICAVCIILYIAGTWIFIDLYQKHKISWILRDLIIFVLAFLMFGFGYEFIHRWMNLFHCLLYGLLWGGIHVYSLHSNSPRIQRIKKVFQDFSDSLFPKGYGKKK</sequence>
<evidence type="ECO:0000256" key="1">
    <source>
        <dbReference type="SAM" id="Phobius"/>
    </source>
</evidence>
<evidence type="ECO:0000313" key="3">
    <source>
        <dbReference type="Proteomes" id="UP000521313"/>
    </source>
</evidence>